<dbReference type="EC" id="4.2.2.n1" evidence="2"/>
<protein>
    <recommendedName>
        <fullName evidence="2">peptidoglycan lytic exotransglycosylase</fullName>
        <ecNumber evidence="2">4.2.2.n1</ecNumber>
    </recommendedName>
    <alternativeName>
        <fullName evidence="5">Murein hydrolase A</fullName>
    </alternativeName>
</protein>
<keyword evidence="4" id="KW-0961">Cell wall biogenesis/degradation</keyword>
<dbReference type="SUPFAM" id="SSF50685">
    <property type="entry name" value="Barwin-like endoglucanases"/>
    <property type="match status" value="1"/>
</dbReference>
<dbReference type="EMBL" id="CP001649">
    <property type="protein sequence ID" value="ACS79791.1"/>
    <property type="molecule type" value="Genomic_DNA"/>
</dbReference>
<dbReference type="Gene3D" id="2.40.40.10">
    <property type="entry name" value="RlpA-like domain"/>
    <property type="match status" value="1"/>
</dbReference>
<evidence type="ECO:0000313" key="9">
    <source>
        <dbReference type="Proteomes" id="UP000002601"/>
    </source>
</evidence>
<evidence type="ECO:0000256" key="2">
    <source>
        <dbReference type="ARBA" id="ARBA00012587"/>
    </source>
</evidence>
<accession>C6BTL1</accession>
<dbReference type="GO" id="GO:0008933">
    <property type="term" value="F:peptidoglycan lytic transglycosylase activity"/>
    <property type="evidence" value="ECO:0007669"/>
    <property type="project" value="TreeGrafter"/>
</dbReference>
<dbReference type="eggNOG" id="COG2821">
    <property type="taxonomic scope" value="Bacteria"/>
</dbReference>
<sequence length="411" mass="45897">MLFLSFKKIFSAFFCGMLFLACLGGCSTHSVRIEPHDKGYAKVDAAQVSGLISRLQYQGGDDFSWMDLQKGIERNLRYLSRKPDKGVAAKYGRMQITWGMLKRTNEEMLGLLPMLEESPELLEEKFVWYSMAPRTLLTGYYEPYLEASLVPHPDYPYPLYSIPGDLQTLDLGKFHHRWKGQSLIYRQENGEVHPYYDRKDIDFDGALQGKGLEIAWVKDLVDVFILQIQGSGRLVLPDGSVKHVLYAGKNGLKYVSLGKVLIQRGLLPKEGMSMQKIKAFLDANPDLVKELLTTNPSYVFFRLDDEGPFGSMGAPLTPMASVAVDNKVIPLGSLALLTTRLPQQDGRGKAPFAKVVMAQDRGGAIKGTRVDLFCGSGPEAEFLAGHLTSWSHVYLPVSRTFLEEQEAAKAE</sequence>
<dbReference type="Proteomes" id="UP000002601">
    <property type="component" value="Chromosome"/>
</dbReference>
<keyword evidence="9" id="KW-1185">Reference proteome</keyword>
<keyword evidence="6" id="KW-0732">Signal</keyword>
<comment type="catalytic activity">
    <reaction evidence="1">
        <text>Exolytic cleavage of the (1-&gt;4)-beta-glycosidic linkage between N-acetylmuramic acid (MurNAc) and N-acetylglucosamine (GlcNAc) residues in peptidoglycan, from either the reducing or the non-reducing ends of the peptidoglycan chains, with concomitant formation of a 1,6-anhydrobond in the MurNAc residue.</text>
        <dbReference type="EC" id="4.2.2.n1"/>
    </reaction>
</comment>
<dbReference type="GO" id="GO:0071555">
    <property type="term" value="P:cell wall organization"/>
    <property type="evidence" value="ECO:0007669"/>
    <property type="project" value="UniProtKB-KW"/>
</dbReference>
<feature type="domain" description="Lytic transglycosylase MltA" evidence="7">
    <location>
        <begin position="144"/>
        <end position="302"/>
    </location>
</feature>
<dbReference type="InterPro" id="IPR026044">
    <property type="entry name" value="MltA"/>
</dbReference>
<dbReference type="PANTHER" id="PTHR30124:SF0">
    <property type="entry name" value="MEMBRANE-BOUND LYTIC MUREIN TRANSGLYCOSYLASE A"/>
    <property type="match status" value="1"/>
</dbReference>
<evidence type="ECO:0000256" key="1">
    <source>
        <dbReference type="ARBA" id="ARBA00001420"/>
    </source>
</evidence>
<dbReference type="PROSITE" id="PS51257">
    <property type="entry name" value="PROKAR_LIPOPROTEIN"/>
    <property type="match status" value="1"/>
</dbReference>
<dbReference type="AlphaFoldDB" id="C6BTL1"/>
<evidence type="ECO:0000313" key="8">
    <source>
        <dbReference type="EMBL" id="ACS79791.1"/>
    </source>
</evidence>
<dbReference type="PIRSF" id="PIRSF019422">
    <property type="entry name" value="MltA"/>
    <property type="match status" value="1"/>
</dbReference>
<feature type="signal peptide" evidence="6">
    <location>
        <begin position="1"/>
        <end position="23"/>
    </location>
</feature>
<evidence type="ECO:0000256" key="3">
    <source>
        <dbReference type="ARBA" id="ARBA00023239"/>
    </source>
</evidence>
<dbReference type="STRING" id="526222.Desal_1729"/>
<dbReference type="GO" id="GO:0019867">
    <property type="term" value="C:outer membrane"/>
    <property type="evidence" value="ECO:0007669"/>
    <property type="project" value="InterPro"/>
</dbReference>
<dbReference type="KEGG" id="dsa:Desal_1729"/>
<evidence type="ECO:0000259" key="7">
    <source>
        <dbReference type="SMART" id="SM00925"/>
    </source>
</evidence>
<dbReference type="GO" id="GO:0009253">
    <property type="term" value="P:peptidoglycan catabolic process"/>
    <property type="evidence" value="ECO:0007669"/>
    <property type="project" value="TreeGrafter"/>
</dbReference>
<dbReference type="Gene3D" id="2.40.240.50">
    <property type="entry name" value="Barwin-like endoglucanases"/>
    <property type="match status" value="1"/>
</dbReference>
<dbReference type="GO" id="GO:0009254">
    <property type="term" value="P:peptidoglycan turnover"/>
    <property type="evidence" value="ECO:0007669"/>
    <property type="project" value="InterPro"/>
</dbReference>
<gene>
    <name evidence="8" type="ordered locus">Desal_1729</name>
</gene>
<dbReference type="PANTHER" id="PTHR30124">
    <property type="entry name" value="MEMBRANE-BOUND LYTIC MUREIN TRANSGLYCOSYLASE A"/>
    <property type="match status" value="1"/>
</dbReference>
<reference evidence="8 9" key="1">
    <citation type="submission" date="2009-06" db="EMBL/GenBank/DDBJ databases">
        <title>Complete sequence of Desulfovibrio salexigens DSM 2638.</title>
        <authorList>
            <consortium name="US DOE Joint Genome Institute"/>
            <person name="Lucas S."/>
            <person name="Copeland A."/>
            <person name="Lapidus A."/>
            <person name="Glavina del Rio T."/>
            <person name="Tice H."/>
            <person name="Bruce D."/>
            <person name="Goodwin L."/>
            <person name="Pitluck S."/>
            <person name="Munk A.C."/>
            <person name="Brettin T."/>
            <person name="Detter J.C."/>
            <person name="Han C."/>
            <person name="Tapia R."/>
            <person name="Larimer F."/>
            <person name="Land M."/>
            <person name="Hauser L."/>
            <person name="Kyrpides N."/>
            <person name="Anderson I."/>
            <person name="Wall J.D."/>
            <person name="Arkin A.P."/>
            <person name="Dehal P."/>
            <person name="Chivian D."/>
            <person name="Giles B."/>
            <person name="Hazen T.C."/>
        </authorList>
    </citation>
    <scope>NUCLEOTIDE SEQUENCE [LARGE SCALE GENOMIC DNA]</scope>
    <source>
        <strain evidence="9">ATCC 14822 / DSM 2638 / NCIMB 8403 / VKM B-1763</strain>
    </source>
</reference>
<proteinExistence type="predicted"/>
<feature type="chain" id="PRO_5002961253" description="peptidoglycan lytic exotransglycosylase" evidence="6">
    <location>
        <begin position="24"/>
        <end position="411"/>
    </location>
</feature>
<organism evidence="8 9">
    <name type="scientific">Maridesulfovibrio salexigens (strain ATCC 14822 / DSM 2638 / NCIMB 8403 / VKM B-1763)</name>
    <name type="common">Desulfovibrio salexigens</name>
    <dbReference type="NCBI Taxonomy" id="526222"/>
    <lineage>
        <taxon>Bacteria</taxon>
        <taxon>Pseudomonadati</taxon>
        <taxon>Thermodesulfobacteriota</taxon>
        <taxon>Desulfovibrionia</taxon>
        <taxon>Desulfovibrionales</taxon>
        <taxon>Desulfovibrionaceae</taxon>
        <taxon>Maridesulfovibrio</taxon>
    </lineage>
</organism>
<dbReference type="HOGENOM" id="CLU_037751_1_1_7"/>
<dbReference type="SMART" id="SM00925">
    <property type="entry name" value="MltA"/>
    <property type="match status" value="1"/>
</dbReference>
<dbReference type="CAZy" id="GH102">
    <property type="family name" value="Glycoside Hydrolase Family 102"/>
</dbReference>
<dbReference type="CDD" id="cd14668">
    <property type="entry name" value="mlta_B"/>
    <property type="match status" value="1"/>
</dbReference>
<dbReference type="RefSeq" id="WP_015851607.1">
    <property type="nucleotide sequence ID" value="NC_012881.1"/>
</dbReference>
<dbReference type="GO" id="GO:0004553">
    <property type="term" value="F:hydrolase activity, hydrolyzing O-glycosyl compounds"/>
    <property type="evidence" value="ECO:0007669"/>
    <property type="project" value="InterPro"/>
</dbReference>
<dbReference type="CDD" id="cd14485">
    <property type="entry name" value="mltA_like_LT_A"/>
    <property type="match status" value="1"/>
</dbReference>
<dbReference type="InterPro" id="IPR010611">
    <property type="entry name" value="3D_dom"/>
</dbReference>
<dbReference type="Pfam" id="PF03562">
    <property type="entry name" value="MltA"/>
    <property type="match status" value="1"/>
</dbReference>
<evidence type="ECO:0000256" key="5">
    <source>
        <dbReference type="ARBA" id="ARBA00030918"/>
    </source>
</evidence>
<evidence type="ECO:0000256" key="4">
    <source>
        <dbReference type="ARBA" id="ARBA00023316"/>
    </source>
</evidence>
<dbReference type="InterPro" id="IPR036908">
    <property type="entry name" value="RlpA-like_sf"/>
</dbReference>
<keyword evidence="3" id="KW-0456">Lyase</keyword>
<name>C6BTL1_MARSD</name>
<dbReference type="Pfam" id="PF06725">
    <property type="entry name" value="3D"/>
    <property type="match status" value="1"/>
</dbReference>
<evidence type="ECO:0000256" key="6">
    <source>
        <dbReference type="SAM" id="SignalP"/>
    </source>
</evidence>
<dbReference type="InterPro" id="IPR005300">
    <property type="entry name" value="MltA_B"/>
</dbReference>